<keyword evidence="4" id="KW-1185">Reference proteome</keyword>
<feature type="transmembrane region" description="Helical" evidence="2">
    <location>
        <begin position="31"/>
        <end position="55"/>
    </location>
</feature>
<organism evidence="3 4">
    <name type="scientific">Streptomyces griseochromogenes</name>
    <dbReference type="NCBI Taxonomy" id="68214"/>
    <lineage>
        <taxon>Bacteria</taxon>
        <taxon>Bacillati</taxon>
        <taxon>Actinomycetota</taxon>
        <taxon>Actinomycetes</taxon>
        <taxon>Kitasatosporales</taxon>
        <taxon>Streptomycetaceae</taxon>
        <taxon>Streptomyces</taxon>
    </lineage>
</organism>
<evidence type="ECO:0000256" key="1">
    <source>
        <dbReference type="SAM" id="MobiDB-lite"/>
    </source>
</evidence>
<accession>A0ABS4LK47</accession>
<dbReference type="Proteomes" id="UP001519309">
    <property type="component" value="Unassembled WGS sequence"/>
</dbReference>
<comment type="caution">
    <text evidence="3">The sequence shown here is derived from an EMBL/GenBank/DDBJ whole genome shotgun (WGS) entry which is preliminary data.</text>
</comment>
<keyword evidence="2" id="KW-0472">Membrane</keyword>
<proteinExistence type="predicted"/>
<keyword evidence="2" id="KW-1133">Transmembrane helix</keyword>
<sequence>MSMPPAPQSPYQTPLYPWGAPPQAPPEKSRIGLMVAIIGGVFLLIVALLATLILVGKKVDSSYPRAEFVLAVPGTLLDGGYELAKDDSPVQGRKLERSWRLDWDAKAVHGVVAVYRPHNGDRGDLIVTGMYGRFRNTGQVRARVLADNGSSTSRAKAVVPPKDVTPSGSRIKVDCEVVTRTWADGASLTYPVCAWADGNTWARVADMTFHTAMNVDLKSAARTALRIRSEMLKPMR</sequence>
<dbReference type="EMBL" id="JAGGLP010000001">
    <property type="protein sequence ID" value="MBP2047672.1"/>
    <property type="molecule type" value="Genomic_DNA"/>
</dbReference>
<feature type="region of interest" description="Disordered" evidence="1">
    <location>
        <begin position="1"/>
        <end position="21"/>
    </location>
</feature>
<reference evidence="3 4" key="1">
    <citation type="submission" date="2021-03" db="EMBL/GenBank/DDBJ databases">
        <title>Genomic Encyclopedia of Type Strains, Phase IV (KMG-IV): sequencing the most valuable type-strain genomes for metagenomic binning, comparative biology and taxonomic classification.</title>
        <authorList>
            <person name="Goeker M."/>
        </authorList>
    </citation>
    <scope>NUCLEOTIDE SEQUENCE [LARGE SCALE GENOMIC DNA]</scope>
    <source>
        <strain evidence="3 4">DSM 40499</strain>
    </source>
</reference>
<evidence type="ECO:0000313" key="4">
    <source>
        <dbReference type="Proteomes" id="UP001519309"/>
    </source>
</evidence>
<gene>
    <name evidence="3" type="ORF">J2Z21_000594</name>
</gene>
<name>A0ABS4LK47_9ACTN</name>
<evidence type="ECO:0000313" key="3">
    <source>
        <dbReference type="EMBL" id="MBP2047672.1"/>
    </source>
</evidence>
<evidence type="ECO:0000256" key="2">
    <source>
        <dbReference type="SAM" id="Phobius"/>
    </source>
</evidence>
<keyword evidence="2" id="KW-0812">Transmembrane</keyword>
<protein>
    <submittedName>
        <fullName evidence="3">Uncharacterized protein</fullName>
    </submittedName>
</protein>
<dbReference type="RefSeq" id="WP_159400115.1">
    <property type="nucleotide sequence ID" value="NZ_CP016279.1"/>
</dbReference>